<name>A0A162I2E6_METRR</name>
<dbReference type="EMBL" id="AZHC01000001">
    <property type="protein sequence ID" value="OAA51435.1"/>
    <property type="molecule type" value="Genomic_DNA"/>
</dbReference>
<feature type="transmembrane region" description="Helical" evidence="2">
    <location>
        <begin position="113"/>
        <end position="134"/>
    </location>
</feature>
<organism evidence="3 4">
    <name type="scientific">Metarhizium rileyi (strain RCEF 4871)</name>
    <name type="common">Nomuraea rileyi</name>
    <dbReference type="NCBI Taxonomy" id="1649241"/>
    <lineage>
        <taxon>Eukaryota</taxon>
        <taxon>Fungi</taxon>
        <taxon>Dikarya</taxon>
        <taxon>Ascomycota</taxon>
        <taxon>Pezizomycotina</taxon>
        <taxon>Sordariomycetes</taxon>
        <taxon>Hypocreomycetidae</taxon>
        <taxon>Hypocreales</taxon>
        <taxon>Clavicipitaceae</taxon>
        <taxon>Metarhizium</taxon>
    </lineage>
</organism>
<reference evidence="3 4" key="1">
    <citation type="journal article" date="2016" name="Genome Biol. Evol.">
        <title>Divergent and convergent evolution of fungal pathogenicity.</title>
        <authorList>
            <person name="Shang Y."/>
            <person name="Xiao G."/>
            <person name="Zheng P."/>
            <person name="Cen K."/>
            <person name="Zhan S."/>
            <person name="Wang C."/>
        </authorList>
    </citation>
    <scope>NUCLEOTIDE SEQUENCE [LARGE SCALE GENOMIC DNA]</scope>
    <source>
        <strain evidence="3 4">RCEF 4871</strain>
    </source>
</reference>
<proteinExistence type="predicted"/>
<keyword evidence="4" id="KW-1185">Reference proteome</keyword>
<keyword evidence="2" id="KW-0472">Membrane</keyword>
<sequence length="150" mass="16741">MATHEEKPQSYPMTKTCLAVPDKAAKGPSTRISSLERTSSGTTTRSDNSNTFEHDVEAMMTNSLDKPRSSVILTRKKDCQVWPNKQDWKQRAKAGKQNRTCAFMHRFNRRTRIMIKVLIIVLVVGVAVGVGFGVSKPLGAPIWGDQRTHS</sequence>
<dbReference type="OrthoDB" id="5214669at2759"/>
<evidence type="ECO:0000313" key="3">
    <source>
        <dbReference type="EMBL" id="OAA51435.1"/>
    </source>
</evidence>
<feature type="region of interest" description="Disordered" evidence="1">
    <location>
        <begin position="1"/>
        <end position="51"/>
    </location>
</feature>
<feature type="compositionally biased region" description="Polar residues" evidence="1">
    <location>
        <begin position="30"/>
        <end position="51"/>
    </location>
</feature>
<keyword evidence="2" id="KW-0812">Transmembrane</keyword>
<accession>A0A162I2E6</accession>
<dbReference type="OMA" id="ECQVWPG"/>
<gene>
    <name evidence="3" type="ORF">NOR_00028</name>
</gene>
<dbReference type="Proteomes" id="UP000243498">
    <property type="component" value="Unassembled WGS sequence"/>
</dbReference>
<evidence type="ECO:0000256" key="1">
    <source>
        <dbReference type="SAM" id="MobiDB-lite"/>
    </source>
</evidence>
<evidence type="ECO:0000313" key="4">
    <source>
        <dbReference type="Proteomes" id="UP000243498"/>
    </source>
</evidence>
<evidence type="ECO:0000256" key="2">
    <source>
        <dbReference type="SAM" id="Phobius"/>
    </source>
</evidence>
<comment type="caution">
    <text evidence="3">The sequence shown here is derived from an EMBL/GenBank/DDBJ whole genome shotgun (WGS) entry which is preliminary data.</text>
</comment>
<dbReference type="AlphaFoldDB" id="A0A162I2E6"/>
<keyword evidence="2" id="KW-1133">Transmembrane helix</keyword>
<protein>
    <submittedName>
        <fullName evidence="3">Uncharacterized protein</fullName>
    </submittedName>
</protein>